<proteinExistence type="inferred from homology"/>
<dbReference type="Proteomes" id="UP000033533">
    <property type="component" value="Unassembled WGS sequence"/>
</dbReference>
<evidence type="ECO:0000256" key="6">
    <source>
        <dbReference type="RuleBase" id="RU004468"/>
    </source>
</evidence>
<dbReference type="GO" id="GO:0016052">
    <property type="term" value="P:carbohydrate catabolic process"/>
    <property type="evidence" value="ECO:0007669"/>
    <property type="project" value="TreeGrafter"/>
</dbReference>
<dbReference type="SUPFAM" id="SSF51445">
    <property type="entry name" value="(Trans)glycosidases"/>
    <property type="match status" value="1"/>
</dbReference>
<dbReference type="STRING" id="1218493.JF76_08160"/>
<dbReference type="Pfam" id="PF00232">
    <property type="entry name" value="Glyco_hydro_1"/>
    <property type="match status" value="1"/>
</dbReference>
<organism evidence="7 8">
    <name type="scientific">Lactobacillus kullabergensis</name>
    <dbReference type="NCBI Taxonomy" id="1218493"/>
    <lineage>
        <taxon>Bacteria</taxon>
        <taxon>Bacillati</taxon>
        <taxon>Bacillota</taxon>
        <taxon>Bacilli</taxon>
        <taxon>Lactobacillales</taxon>
        <taxon>Lactobacillaceae</taxon>
        <taxon>Lactobacillus</taxon>
    </lineage>
</organism>
<dbReference type="InterPro" id="IPR018120">
    <property type="entry name" value="Glyco_hydro_1_AS"/>
</dbReference>
<comment type="similarity">
    <text evidence="1 5">Belongs to the glycosyl hydrolase 1 family.</text>
</comment>
<keyword evidence="2 6" id="KW-0378">Hydrolase</keyword>
<dbReference type="Gene3D" id="3.20.20.80">
    <property type="entry name" value="Glycosidases"/>
    <property type="match status" value="1"/>
</dbReference>
<dbReference type="HOGENOM" id="CLU_001859_0_1_9"/>
<dbReference type="PANTHER" id="PTHR10353">
    <property type="entry name" value="GLYCOSYL HYDROLASE"/>
    <property type="match status" value="1"/>
</dbReference>
<evidence type="ECO:0000313" key="7">
    <source>
        <dbReference type="EMBL" id="KJY55872.1"/>
    </source>
</evidence>
<keyword evidence="3 6" id="KW-0326">Glycosidase</keyword>
<dbReference type="PROSITE" id="PS00653">
    <property type="entry name" value="GLYCOSYL_HYDROL_F1_2"/>
    <property type="match status" value="1"/>
</dbReference>
<dbReference type="InterPro" id="IPR001360">
    <property type="entry name" value="Glyco_hydro_1"/>
</dbReference>
<dbReference type="PROSITE" id="PS00572">
    <property type="entry name" value="GLYCOSYL_HYDROL_F1_1"/>
    <property type="match status" value="1"/>
</dbReference>
<dbReference type="InterPro" id="IPR033132">
    <property type="entry name" value="GH_1_N_CS"/>
</dbReference>
<gene>
    <name evidence="7" type="ORF">JF76_08160</name>
</gene>
<evidence type="ECO:0000256" key="3">
    <source>
        <dbReference type="ARBA" id="ARBA00023295"/>
    </source>
</evidence>
<reference evidence="7 8" key="1">
    <citation type="submission" date="2014-12" db="EMBL/GenBank/DDBJ databases">
        <title>Comparative genomics of the lactic acid bacteria isolated from the honey bee gut.</title>
        <authorList>
            <person name="Ellegaard K.M."/>
            <person name="Tamarit D."/>
            <person name="Javelind E."/>
            <person name="Olofsson T."/>
            <person name="Andersson S.G."/>
            <person name="Vasquez A."/>
        </authorList>
    </citation>
    <scope>NUCLEOTIDE SEQUENCE [LARGE SCALE GENOMIC DNA]</scope>
    <source>
        <strain evidence="7 8">Biut2</strain>
    </source>
</reference>
<evidence type="ECO:0000256" key="4">
    <source>
        <dbReference type="PROSITE-ProRule" id="PRU10055"/>
    </source>
</evidence>
<dbReference type="OrthoDB" id="1688691at2"/>
<name>A0A0F4LAJ3_9LACO</name>
<feature type="active site" description="Nucleophile" evidence="4">
    <location>
        <position position="368"/>
    </location>
</feature>
<dbReference type="GO" id="GO:0008422">
    <property type="term" value="F:beta-glucosidase activity"/>
    <property type="evidence" value="ECO:0007669"/>
    <property type="project" value="TreeGrafter"/>
</dbReference>
<dbReference type="PATRIC" id="fig|1218493.3.peg.862"/>
<sequence length="468" mass="54218">MEKFDSDFLWGASSSAFQIEGGWNEDGKGESVADYNSFVHAGPELADTKVASDFYHHYREDISLMKELGLKVYRFSIAWSRIIPDGDGQVNQKGIDFYNKVIDCLMANGIEPFVTLYHFDLPLALVEKYNGWENRSCISAFRRYAQICFKEFGDRVKNWQVINEQNLMVRVDERLNMYHVKAKNKERVRAQMDYNMFVASAYVMQDCHKMVPNGKIGPAISSTMTYPASTKPLDVWAAKMNDNFKTNYALEMYCHGQYPGYYSNYLKKVGILPSMQDQDEQVLRDARPDFIAVNYYRTLVASYLPSDAKHPFGTRKNDVDFDLYGYFKIEKNTNLSATKYGAQIDPMGLRIVLNEYYRHFRLPMIITENGLGTPDTMAKDGKIHDQYRIKYLADHIKACYDAIQDGVKLIGYCPWSVMDLLSSHQGFKKRYGFIYVNRTDNELKDLRRIPKDSFYWYQKVIANNGLVN</sequence>
<dbReference type="EMBL" id="JXBY01000018">
    <property type="protein sequence ID" value="KJY55872.1"/>
    <property type="molecule type" value="Genomic_DNA"/>
</dbReference>
<comment type="caution">
    <text evidence="7">The sequence shown here is derived from an EMBL/GenBank/DDBJ whole genome shotgun (WGS) entry which is preliminary data.</text>
</comment>
<evidence type="ECO:0000313" key="8">
    <source>
        <dbReference type="Proteomes" id="UP000033533"/>
    </source>
</evidence>
<protein>
    <submittedName>
        <fullName evidence="7">Beta-glucosidase</fullName>
    </submittedName>
</protein>
<dbReference type="InterPro" id="IPR017853">
    <property type="entry name" value="GH"/>
</dbReference>
<accession>A0A0F4LAJ3</accession>
<evidence type="ECO:0000256" key="2">
    <source>
        <dbReference type="ARBA" id="ARBA00022801"/>
    </source>
</evidence>
<evidence type="ECO:0000256" key="1">
    <source>
        <dbReference type="ARBA" id="ARBA00010838"/>
    </source>
</evidence>
<dbReference type="AlphaFoldDB" id="A0A0F4LAJ3"/>
<dbReference type="PRINTS" id="PR00131">
    <property type="entry name" value="GLHYDRLASE1"/>
</dbReference>
<dbReference type="FunFam" id="3.20.20.80:FF:000004">
    <property type="entry name" value="Beta-glucosidase 6-phospho-beta-glucosidase"/>
    <property type="match status" value="1"/>
</dbReference>
<dbReference type="GO" id="GO:0005829">
    <property type="term" value="C:cytosol"/>
    <property type="evidence" value="ECO:0007669"/>
    <property type="project" value="TreeGrafter"/>
</dbReference>
<evidence type="ECO:0000256" key="5">
    <source>
        <dbReference type="RuleBase" id="RU003690"/>
    </source>
</evidence>
<dbReference type="PANTHER" id="PTHR10353:SF136">
    <property type="entry name" value="ARYL-PHOSPHO-BETA-D-GLUCOSIDASE BGLC"/>
    <property type="match status" value="1"/>
</dbReference>
<dbReference type="RefSeq" id="WP_045927949.1">
    <property type="nucleotide sequence ID" value="NZ_JBHSZS010000009.1"/>
</dbReference>